<keyword evidence="3 8" id="KW-0547">Nucleotide-binding</keyword>
<feature type="region of interest" description="Disordered" evidence="9">
    <location>
        <begin position="455"/>
        <end position="530"/>
    </location>
</feature>
<feature type="compositionally biased region" description="Basic and acidic residues" evidence="9">
    <location>
        <begin position="455"/>
        <end position="483"/>
    </location>
</feature>
<proteinExistence type="inferred from homology"/>
<dbReference type="Pfam" id="PF14363">
    <property type="entry name" value="AAA_assoc"/>
    <property type="match status" value="1"/>
</dbReference>
<dbReference type="AlphaFoldDB" id="A0A9Q0GMR7"/>
<dbReference type="CDD" id="cd19510">
    <property type="entry name" value="RecA-like_BCS1"/>
    <property type="match status" value="1"/>
</dbReference>
<dbReference type="InterPro" id="IPR025753">
    <property type="entry name" value="AAA_N_dom"/>
</dbReference>
<dbReference type="Proteomes" id="UP001141552">
    <property type="component" value="Unassembled WGS sequence"/>
</dbReference>
<comment type="cofactor">
    <cofactor evidence="1">
        <name>Mg(2+)</name>
        <dbReference type="ChEBI" id="CHEBI:18420"/>
    </cofactor>
</comment>
<reference evidence="11" key="2">
    <citation type="journal article" date="2023" name="Plants (Basel)">
        <title>Annotation of the Turnera subulata (Passifloraceae) Draft Genome Reveals the S-Locus Evolved after the Divergence of Turneroideae from Passifloroideae in a Stepwise Manner.</title>
        <authorList>
            <person name="Henning P.M."/>
            <person name="Roalson E.H."/>
            <person name="Mir W."/>
            <person name="McCubbin A.G."/>
            <person name="Shore J.S."/>
        </authorList>
    </citation>
    <scope>NUCLEOTIDE SEQUENCE</scope>
    <source>
        <strain evidence="11">F60SS</strain>
    </source>
</reference>
<dbReference type="GO" id="GO:0016887">
    <property type="term" value="F:ATP hydrolysis activity"/>
    <property type="evidence" value="ECO:0007669"/>
    <property type="project" value="InterPro"/>
</dbReference>
<evidence type="ECO:0000256" key="8">
    <source>
        <dbReference type="RuleBase" id="RU003651"/>
    </source>
</evidence>
<dbReference type="InterPro" id="IPR003960">
    <property type="entry name" value="ATPase_AAA_CS"/>
</dbReference>
<dbReference type="FunFam" id="3.40.50.300:FF:001122">
    <property type="entry name" value="AAA-ATPase ASD, mitochondrial"/>
    <property type="match status" value="1"/>
</dbReference>
<dbReference type="InterPro" id="IPR058017">
    <property type="entry name" value="At3g28540-like_C"/>
</dbReference>
<evidence type="ECO:0000256" key="2">
    <source>
        <dbReference type="ARBA" id="ARBA00007448"/>
    </source>
</evidence>
<organism evidence="11 12">
    <name type="scientific">Turnera subulata</name>
    <dbReference type="NCBI Taxonomy" id="218843"/>
    <lineage>
        <taxon>Eukaryota</taxon>
        <taxon>Viridiplantae</taxon>
        <taxon>Streptophyta</taxon>
        <taxon>Embryophyta</taxon>
        <taxon>Tracheophyta</taxon>
        <taxon>Spermatophyta</taxon>
        <taxon>Magnoliopsida</taxon>
        <taxon>eudicotyledons</taxon>
        <taxon>Gunneridae</taxon>
        <taxon>Pentapetalae</taxon>
        <taxon>rosids</taxon>
        <taxon>fabids</taxon>
        <taxon>Malpighiales</taxon>
        <taxon>Passifloraceae</taxon>
        <taxon>Turnera</taxon>
    </lineage>
</organism>
<evidence type="ECO:0000313" key="11">
    <source>
        <dbReference type="EMBL" id="KAJ4851364.1"/>
    </source>
</evidence>
<dbReference type="GO" id="GO:0006950">
    <property type="term" value="P:response to stress"/>
    <property type="evidence" value="ECO:0007669"/>
    <property type="project" value="UniProtKB-ARBA"/>
</dbReference>
<keyword evidence="5 8" id="KW-0067">ATP-binding</keyword>
<evidence type="ECO:0000259" key="10">
    <source>
        <dbReference type="SMART" id="SM00382"/>
    </source>
</evidence>
<keyword evidence="4" id="KW-0378">Hydrolase</keyword>
<dbReference type="EMBL" id="JAKUCV010000064">
    <property type="protein sequence ID" value="KAJ4851364.1"/>
    <property type="molecule type" value="Genomic_DNA"/>
</dbReference>
<keyword evidence="12" id="KW-1185">Reference proteome</keyword>
<comment type="catalytic activity">
    <reaction evidence="7">
        <text>ATP + H2O = ADP + phosphate + H(+)</text>
        <dbReference type="Rhea" id="RHEA:13065"/>
        <dbReference type="ChEBI" id="CHEBI:15377"/>
        <dbReference type="ChEBI" id="CHEBI:15378"/>
        <dbReference type="ChEBI" id="CHEBI:30616"/>
        <dbReference type="ChEBI" id="CHEBI:43474"/>
        <dbReference type="ChEBI" id="CHEBI:456216"/>
    </reaction>
</comment>
<evidence type="ECO:0000256" key="3">
    <source>
        <dbReference type="ARBA" id="ARBA00022741"/>
    </source>
</evidence>
<name>A0A9Q0GMR7_9ROSI</name>
<evidence type="ECO:0000256" key="7">
    <source>
        <dbReference type="ARBA" id="ARBA00049360"/>
    </source>
</evidence>
<dbReference type="GO" id="GO:0005524">
    <property type="term" value="F:ATP binding"/>
    <property type="evidence" value="ECO:0007669"/>
    <property type="project" value="UniProtKB-KW"/>
</dbReference>
<dbReference type="SMART" id="SM00382">
    <property type="entry name" value="AAA"/>
    <property type="match status" value="1"/>
</dbReference>
<gene>
    <name evidence="11" type="ORF">Tsubulata_006679</name>
</gene>
<evidence type="ECO:0000313" key="12">
    <source>
        <dbReference type="Proteomes" id="UP001141552"/>
    </source>
</evidence>
<dbReference type="Pfam" id="PF25568">
    <property type="entry name" value="AAA_lid_At3g28540"/>
    <property type="match status" value="1"/>
</dbReference>
<evidence type="ECO:0000256" key="9">
    <source>
        <dbReference type="SAM" id="MobiDB-lite"/>
    </source>
</evidence>
<evidence type="ECO:0000256" key="5">
    <source>
        <dbReference type="ARBA" id="ARBA00022840"/>
    </source>
</evidence>
<protein>
    <recommendedName>
        <fullName evidence="10">AAA+ ATPase domain-containing protein</fullName>
    </recommendedName>
</protein>
<evidence type="ECO:0000256" key="6">
    <source>
        <dbReference type="ARBA" id="ARBA00022842"/>
    </source>
</evidence>
<dbReference type="PANTHER" id="PTHR23070">
    <property type="entry name" value="BCS1 AAA-TYPE ATPASE"/>
    <property type="match status" value="1"/>
</dbReference>
<comment type="similarity">
    <text evidence="2">Belongs to the AAA ATPase family. BCS1 subfamily.</text>
</comment>
<evidence type="ECO:0000256" key="1">
    <source>
        <dbReference type="ARBA" id="ARBA00001946"/>
    </source>
</evidence>
<reference evidence="11" key="1">
    <citation type="submission" date="2022-02" db="EMBL/GenBank/DDBJ databases">
        <authorList>
            <person name="Henning P.M."/>
            <person name="McCubbin A.G."/>
            <person name="Shore J.S."/>
        </authorList>
    </citation>
    <scope>NUCLEOTIDE SEQUENCE</scope>
    <source>
        <strain evidence="11">F60SS</strain>
        <tissue evidence="11">Leaves</tissue>
    </source>
</reference>
<dbReference type="Gene3D" id="6.10.280.40">
    <property type="match status" value="1"/>
</dbReference>
<keyword evidence="6" id="KW-0460">Magnesium</keyword>
<evidence type="ECO:0000256" key="4">
    <source>
        <dbReference type="ARBA" id="ARBA00022801"/>
    </source>
</evidence>
<dbReference type="InterPro" id="IPR003593">
    <property type="entry name" value="AAA+_ATPase"/>
</dbReference>
<sequence length="530" mass="60714">MGSTIASFMFFWAIFRQYCPYEVRHFLTKYTQRIMSFFYPYIKVSVHEYTGDRLKRSDAYAAVEAYLSINSSKTAKRLKAEVTKDSSNLVLTMDEYERVTDVFQGIQVRWVASKVVPHGQSMYPQQEKRYYRLTFHKRYREIVTGAYLKHVMKEGKEIKARNRQRKLYTNGSGSKWPFYKQSMWSHIVFEHPATFETMALDPDRKQDIIEDLLTFSKSKDFYARIGKAWKRGYLLYGPPGTGKSTMIAAMANLLNYDVYDLELTAVKDNTELRKLLIETTSKSIIVIEDIDCSLDLTGQRNKKEEKSSEDDKEKLEKETRKEVKEEGSSKVTLSGLLNFIDGLWSACGGERLIVFTTNYVEKLDPALIRRGRMDKHIELSYCSFEAFKVLARNYLKLEAHPLFDKIEELLKETKITPADVGENLMPKSPLADPAKCLSNLIQALEEAKEAAMKAEKEAAMKAEKEAAETVDKQADTKKTEKEPTTTAANGERADTTTKGHVKEDARQPQENGDARKPSENGHAESRLELA</sequence>
<dbReference type="OrthoDB" id="10251412at2759"/>
<feature type="compositionally biased region" description="Basic and acidic residues" evidence="9">
    <location>
        <begin position="491"/>
        <end position="530"/>
    </location>
</feature>
<accession>A0A9Q0GMR7</accession>
<dbReference type="Gene3D" id="3.40.50.300">
    <property type="entry name" value="P-loop containing nucleotide triphosphate hydrolases"/>
    <property type="match status" value="1"/>
</dbReference>
<dbReference type="SUPFAM" id="SSF52540">
    <property type="entry name" value="P-loop containing nucleoside triphosphate hydrolases"/>
    <property type="match status" value="1"/>
</dbReference>
<dbReference type="PROSITE" id="PS00674">
    <property type="entry name" value="AAA"/>
    <property type="match status" value="1"/>
</dbReference>
<dbReference type="Pfam" id="PF00004">
    <property type="entry name" value="AAA"/>
    <property type="match status" value="1"/>
</dbReference>
<feature type="region of interest" description="Disordered" evidence="9">
    <location>
        <begin position="301"/>
        <end position="324"/>
    </location>
</feature>
<dbReference type="InterPro" id="IPR027417">
    <property type="entry name" value="P-loop_NTPase"/>
</dbReference>
<dbReference type="InterPro" id="IPR003959">
    <property type="entry name" value="ATPase_AAA_core"/>
</dbReference>
<dbReference type="InterPro" id="IPR050747">
    <property type="entry name" value="Mitochondrial_chaperone_BCS1"/>
</dbReference>
<comment type="caution">
    <text evidence="11">The sequence shown here is derived from an EMBL/GenBank/DDBJ whole genome shotgun (WGS) entry which is preliminary data.</text>
</comment>
<feature type="domain" description="AAA+ ATPase" evidence="10">
    <location>
        <begin position="229"/>
        <end position="383"/>
    </location>
</feature>